<protein>
    <recommendedName>
        <fullName evidence="4">Lipoprotein</fullName>
    </recommendedName>
</protein>
<accession>A0AAE6KW04</accession>
<dbReference type="EMBL" id="CP017174">
    <property type="protein sequence ID" value="QDE71871.1"/>
    <property type="molecule type" value="Genomic_DNA"/>
</dbReference>
<keyword evidence="1" id="KW-0732">Signal</keyword>
<reference evidence="2 3" key="1">
    <citation type="journal article" date="2019" name="Science">
        <title>Social genes are selection hotspots in kin groups of a soil microbe.</title>
        <authorList>
            <person name="Wielgoss S."/>
            <person name="Wolfensberger R."/>
            <person name="Sun L."/>
            <person name="Fiegna F."/>
            <person name="Velicer G.J."/>
        </authorList>
    </citation>
    <scope>NUCLEOTIDE SEQUENCE [LARGE SCALE GENOMIC DNA]</scope>
    <source>
        <strain evidence="2 3">MC3.5.9c15</strain>
    </source>
</reference>
<sequence length="203" mass="21358">MKNLTRALVLSLSLLAVACGDSKEDDKDGEGGGGGGGGGGNALQCSAVGWCTTWSADTNEVTNAPPLTGGNLREGTYRVEQGIGYDAAMVLRGNSVILLGGSWNNYLGTWKVSNGKLELTRASSCDDYSEGPLDNLVTEVHAFAVRGDELFTQDQDDSRGTILRWKRVNDLCEESASFKCRGSVCSCATTTNKPMTGQQSCAG</sequence>
<dbReference type="Proteomes" id="UP000320179">
    <property type="component" value="Chromosome"/>
</dbReference>
<evidence type="ECO:0000313" key="2">
    <source>
        <dbReference type="EMBL" id="QDE71871.1"/>
    </source>
</evidence>
<organism evidence="2 3">
    <name type="scientific">Myxococcus xanthus</name>
    <dbReference type="NCBI Taxonomy" id="34"/>
    <lineage>
        <taxon>Bacteria</taxon>
        <taxon>Pseudomonadati</taxon>
        <taxon>Myxococcota</taxon>
        <taxon>Myxococcia</taxon>
        <taxon>Myxococcales</taxon>
        <taxon>Cystobacterineae</taxon>
        <taxon>Myxococcaceae</taxon>
        <taxon>Myxococcus</taxon>
    </lineage>
</organism>
<gene>
    <name evidence="2" type="ORF">BHS09_35560</name>
</gene>
<feature type="signal peptide" evidence="1">
    <location>
        <begin position="1"/>
        <end position="18"/>
    </location>
</feature>
<name>A0AAE6KW04_MYXXA</name>
<evidence type="ECO:0000313" key="3">
    <source>
        <dbReference type="Proteomes" id="UP000320179"/>
    </source>
</evidence>
<evidence type="ECO:0000256" key="1">
    <source>
        <dbReference type="SAM" id="SignalP"/>
    </source>
</evidence>
<evidence type="ECO:0008006" key="4">
    <source>
        <dbReference type="Google" id="ProtNLM"/>
    </source>
</evidence>
<dbReference type="PROSITE" id="PS51257">
    <property type="entry name" value="PROKAR_LIPOPROTEIN"/>
    <property type="match status" value="1"/>
</dbReference>
<dbReference type="RefSeq" id="WP_140795946.1">
    <property type="nucleotide sequence ID" value="NZ_CP017170.1"/>
</dbReference>
<feature type="chain" id="PRO_5041960593" description="Lipoprotein" evidence="1">
    <location>
        <begin position="19"/>
        <end position="203"/>
    </location>
</feature>
<proteinExistence type="predicted"/>
<dbReference type="AlphaFoldDB" id="A0AAE6KW04"/>